<dbReference type="PROSITE" id="PS50011">
    <property type="entry name" value="PROTEIN_KINASE_DOM"/>
    <property type="match status" value="1"/>
</dbReference>
<sequence length="581" mass="65609">MSDKLTIGRYELIEEIGRGAMSVVYLAKDPEIGRSLAIKLLKHDLVEEDEYRNLFLREARAAGGLSHPGIVTIYDVGIWQNRPYIAMELLEGQNLDDYLEEHGTFSISEALDLAQQLTQALDYAHNKGVVHRDIKPENVLVLDDGKRFKITDFGIARIEHQFLEGESEDEQAKVMGTPAYMSPEQISGNETTFKTDLYSLGVILYKVTKGELPFQAANYGAMMQAVLQQNPKPLNAYSEQGFIWQSIIFRLLQKNPDLRYSKTEELIDELDALSDEIEQERKGIAGIRFVSMRARWAISLSSLVLVVMVLGMIWVYNKQNTLMNQLVYDYGSSMVQIISSETAEPLLLDEDVALQAITVDIVDSSEILYLSIRDKDGLVQSSSQPQQIGKNYRSSDNSKLIGRRGNNQIFENLSEFSQEAFIFDTPIMFQDKQIGYANIAIGRNNLISATRSSLLTMIIWMFVIMLAVFSGVYWLANKFTRRINKTRQIIKDIRAHGQADLIKVDTHDEVGRLQQEVNDLTHKIAGLTKTQHMGTTDIDSSLSDLTEVEKTMLLDYPESKSSDSSESRNGDASDVEKNEKP</sequence>
<evidence type="ECO:0000313" key="11">
    <source>
        <dbReference type="Proteomes" id="UP001501294"/>
    </source>
</evidence>
<evidence type="ECO:0008006" key="12">
    <source>
        <dbReference type="Google" id="ProtNLM"/>
    </source>
</evidence>
<dbReference type="RefSeq" id="WP_223577411.1">
    <property type="nucleotide sequence ID" value="NZ_BAABFU010000001.1"/>
</dbReference>
<feature type="transmembrane region" description="Helical" evidence="7">
    <location>
        <begin position="454"/>
        <end position="476"/>
    </location>
</feature>
<evidence type="ECO:0000256" key="5">
    <source>
        <dbReference type="PROSITE-ProRule" id="PRU10141"/>
    </source>
</evidence>
<evidence type="ECO:0000256" key="3">
    <source>
        <dbReference type="ARBA" id="ARBA00022777"/>
    </source>
</evidence>
<evidence type="ECO:0000256" key="2">
    <source>
        <dbReference type="ARBA" id="ARBA00022741"/>
    </source>
</evidence>
<reference evidence="11" key="1">
    <citation type="journal article" date="2019" name="Int. J. Syst. Evol. Microbiol.">
        <title>The Global Catalogue of Microorganisms (GCM) 10K type strain sequencing project: providing services to taxonomists for standard genome sequencing and annotation.</title>
        <authorList>
            <consortium name="The Broad Institute Genomics Platform"/>
            <consortium name="The Broad Institute Genome Sequencing Center for Infectious Disease"/>
            <person name="Wu L."/>
            <person name="Ma J."/>
        </authorList>
    </citation>
    <scope>NUCLEOTIDE SEQUENCE [LARGE SCALE GENOMIC DNA]</scope>
    <source>
        <strain evidence="11">JCM 17727</strain>
    </source>
</reference>
<evidence type="ECO:0000313" key="10">
    <source>
        <dbReference type="EMBL" id="GAA4343740.1"/>
    </source>
</evidence>
<dbReference type="PROSITE" id="PS50885">
    <property type="entry name" value="HAMP"/>
    <property type="match status" value="1"/>
</dbReference>
<feature type="transmembrane region" description="Helical" evidence="7">
    <location>
        <begin position="296"/>
        <end position="316"/>
    </location>
</feature>
<dbReference type="InterPro" id="IPR011009">
    <property type="entry name" value="Kinase-like_dom_sf"/>
</dbReference>
<feature type="domain" description="Protein kinase" evidence="8">
    <location>
        <begin position="10"/>
        <end position="273"/>
    </location>
</feature>
<evidence type="ECO:0000256" key="1">
    <source>
        <dbReference type="ARBA" id="ARBA00022679"/>
    </source>
</evidence>
<dbReference type="Proteomes" id="UP001501294">
    <property type="component" value="Unassembled WGS sequence"/>
</dbReference>
<keyword evidence="7" id="KW-1133">Transmembrane helix</keyword>
<dbReference type="SUPFAM" id="SSF56112">
    <property type="entry name" value="Protein kinase-like (PK-like)"/>
    <property type="match status" value="1"/>
</dbReference>
<name>A0ABP8HSK0_9GAMM</name>
<keyword evidence="4 5" id="KW-0067">ATP-binding</keyword>
<feature type="binding site" evidence="5">
    <location>
        <position position="39"/>
    </location>
    <ligand>
        <name>ATP</name>
        <dbReference type="ChEBI" id="CHEBI:30616"/>
    </ligand>
</feature>
<gene>
    <name evidence="10" type="ORF">GCM10023150_02500</name>
</gene>
<dbReference type="SUPFAM" id="SSF103190">
    <property type="entry name" value="Sensory domain-like"/>
    <property type="match status" value="1"/>
</dbReference>
<dbReference type="InterPro" id="IPR003660">
    <property type="entry name" value="HAMP_dom"/>
</dbReference>
<dbReference type="Pfam" id="PF00069">
    <property type="entry name" value="Pkinase"/>
    <property type="match status" value="1"/>
</dbReference>
<proteinExistence type="predicted"/>
<accession>A0ABP8HSK0</accession>
<dbReference type="PANTHER" id="PTHR43289">
    <property type="entry name" value="MITOGEN-ACTIVATED PROTEIN KINASE KINASE KINASE 20-RELATED"/>
    <property type="match status" value="1"/>
</dbReference>
<dbReference type="CDD" id="cd14014">
    <property type="entry name" value="STKc_PknB_like"/>
    <property type="match status" value="1"/>
</dbReference>
<dbReference type="PROSITE" id="PS00107">
    <property type="entry name" value="PROTEIN_KINASE_ATP"/>
    <property type="match status" value="1"/>
</dbReference>
<dbReference type="InterPro" id="IPR017441">
    <property type="entry name" value="Protein_kinase_ATP_BS"/>
</dbReference>
<dbReference type="SMART" id="SM00220">
    <property type="entry name" value="S_TKc"/>
    <property type="match status" value="1"/>
</dbReference>
<dbReference type="Gene3D" id="1.10.510.10">
    <property type="entry name" value="Transferase(Phosphotransferase) domain 1"/>
    <property type="match status" value="1"/>
</dbReference>
<feature type="domain" description="HAMP" evidence="9">
    <location>
        <begin position="477"/>
        <end position="529"/>
    </location>
</feature>
<keyword evidence="3" id="KW-0418">Kinase</keyword>
<dbReference type="Gene3D" id="3.30.450.20">
    <property type="entry name" value="PAS domain"/>
    <property type="match status" value="1"/>
</dbReference>
<dbReference type="Gene3D" id="3.30.200.20">
    <property type="entry name" value="Phosphorylase Kinase, domain 1"/>
    <property type="match status" value="1"/>
</dbReference>
<keyword evidence="7" id="KW-0812">Transmembrane</keyword>
<organism evidence="10 11">
    <name type="scientific">Kangiella taiwanensis</name>
    <dbReference type="NCBI Taxonomy" id="1079179"/>
    <lineage>
        <taxon>Bacteria</taxon>
        <taxon>Pseudomonadati</taxon>
        <taxon>Pseudomonadota</taxon>
        <taxon>Gammaproteobacteria</taxon>
        <taxon>Kangiellales</taxon>
        <taxon>Kangiellaceae</taxon>
        <taxon>Kangiella</taxon>
    </lineage>
</organism>
<evidence type="ECO:0000256" key="4">
    <source>
        <dbReference type="ARBA" id="ARBA00022840"/>
    </source>
</evidence>
<evidence type="ECO:0000256" key="7">
    <source>
        <dbReference type="SAM" id="Phobius"/>
    </source>
</evidence>
<keyword evidence="7" id="KW-0472">Membrane</keyword>
<comment type="caution">
    <text evidence="10">The sequence shown here is derived from an EMBL/GenBank/DDBJ whole genome shotgun (WGS) entry which is preliminary data.</text>
</comment>
<evidence type="ECO:0000259" key="8">
    <source>
        <dbReference type="PROSITE" id="PS50011"/>
    </source>
</evidence>
<dbReference type="InterPro" id="IPR008271">
    <property type="entry name" value="Ser/Thr_kinase_AS"/>
</dbReference>
<evidence type="ECO:0000256" key="6">
    <source>
        <dbReference type="SAM" id="MobiDB-lite"/>
    </source>
</evidence>
<keyword evidence="11" id="KW-1185">Reference proteome</keyword>
<dbReference type="EMBL" id="BAABFU010000001">
    <property type="protein sequence ID" value="GAA4343740.1"/>
    <property type="molecule type" value="Genomic_DNA"/>
</dbReference>
<dbReference type="InterPro" id="IPR000719">
    <property type="entry name" value="Prot_kinase_dom"/>
</dbReference>
<dbReference type="PANTHER" id="PTHR43289:SF6">
    <property type="entry name" value="SERINE_THREONINE-PROTEIN KINASE NEKL-3"/>
    <property type="match status" value="1"/>
</dbReference>
<dbReference type="Gene3D" id="6.10.340.10">
    <property type="match status" value="1"/>
</dbReference>
<keyword evidence="2 5" id="KW-0547">Nucleotide-binding</keyword>
<dbReference type="InterPro" id="IPR029151">
    <property type="entry name" value="Sensor-like_sf"/>
</dbReference>
<feature type="region of interest" description="Disordered" evidence="6">
    <location>
        <begin position="555"/>
        <end position="581"/>
    </location>
</feature>
<dbReference type="PROSITE" id="PS00108">
    <property type="entry name" value="PROTEIN_KINASE_ST"/>
    <property type="match status" value="1"/>
</dbReference>
<protein>
    <recommendedName>
        <fullName evidence="12">Non-specific serine/threonine protein kinase</fullName>
    </recommendedName>
</protein>
<evidence type="ECO:0000259" key="9">
    <source>
        <dbReference type="PROSITE" id="PS50885"/>
    </source>
</evidence>
<keyword evidence="1" id="KW-0808">Transferase</keyword>